<reference evidence="1" key="1">
    <citation type="submission" date="2022-02" db="EMBL/GenBank/DDBJ databases">
        <title>Plant Genome Project.</title>
        <authorList>
            <person name="Zhang R.-G."/>
        </authorList>
    </citation>
    <scope>NUCLEOTIDE SEQUENCE</scope>
    <source>
        <strain evidence="1">AT1</strain>
    </source>
</reference>
<sequence>MMIVMMTILVALMSHLKMRKRLNKCLPFKIRNEEEKLSDQSDDQGCLSNPEDEDEGGHITKHKLAEFNKDKDMKNPKLLEGMEGTIFEVTSVDKTFVVDIEEHTCTCRRCDLSGIPCIHGCAAIISQKAQPEDYVNKAYTTDTFVRTYSHRIKPILDKSLWPQTECDPRMPPPLRMQFGGQRRLGEKERMSPIILSRLGSKYYYHVQTMWTIWVQWLDWRWCATNW</sequence>
<keyword evidence="2" id="KW-1185">Reference proteome</keyword>
<organism evidence="1 2">
    <name type="scientific">Rhododendron molle</name>
    <name type="common">Chinese azalea</name>
    <name type="synonym">Azalea mollis</name>
    <dbReference type="NCBI Taxonomy" id="49168"/>
    <lineage>
        <taxon>Eukaryota</taxon>
        <taxon>Viridiplantae</taxon>
        <taxon>Streptophyta</taxon>
        <taxon>Embryophyta</taxon>
        <taxon>Tracheophyta</taxon>
        <taxon>Spermatophyta</taxon>
        <taxon>Magnoliopsida</taxon>
        <taxon>eudicotyledons</taxon>
        <taxon>Gunneridae</taxon>
        <taxon>Pentapetalae</taxon>
        <taxon>asterids</taxon>
        <taxon>Ericales</taxon>
        <taxon>Ericaceae</taxon>
        <taxon>Ericoideae</taxon>
        <taxon>Rhodoreae</taxon>
        <taxon>Rhododendron</taxon>
    </lineage>
</organism>
<comment type="caution">
    <text evidence="1">The sequence shown here is derived from an EMBL/GenBank/DDBJ whole genome shotgun (WGS) entry which is preliminary data.</text>
</comment>
<proteinExistence type="predicted"/>
<name>A0ACC0PRV1_RHOML</name>
<evidence type="ECO:0000313" key="1">
    <source>
        <dbReference type="EMBL" id="KAI8567869.1"/>
    </source>
</evidence>
<protein>
    <submittedName>
        <fullName evidence="1">Uncharacterized protein</fullName>
    </submittedName>
</protein>
<accession>A0ACC0PRV1</accession>
<dbReference type="EMBL" id="CM046389">
    <property type="protein sequence ID" value="KAI8567869.1"/>
    <property type="molecule type" value="Genomic_DNA"/>
</dbReference>
<evidence type="ECO:0000313" key="2">
    <source>
        <dbReference type="Proteomes" id="UP001062846"/>
    </source>
</evidence>
<dbReference type="Proteomes" id="UP001062846">
    <property type="component" value="Chromosome 2"/>
</dbReference>
<gene>
    <name evidence="1" type="ORF">RHMOL_Rhmol02G0155000</name>
</gene>